<dbReference type="InterPro" id="IPR021496">
    <property type="entry name" value="DUF3150"/>
</dbReference>
<dbReference type="AlphaFoldDB" id="A0A562PSF4"/>
<dbReference type="OrthoDB" id="8900573at2"/>
<evidence type="ECO:0000313" key="2">
    <source>
        <dbReference type="EMBL" id="TWI47080.1"/>
    </source>
</evidence>
<sequence>MTVDKALLQELVVVNADYDIWSGQVRLEDKDIKLGEGGELPPDRVAQLGNKTICDPASLKVFRSLRGATRRMLEGYGLPFLTGWAVPRSKLSEILGKLETARLTFEQEKQAFLDNYDSSIQNWIANNVGYEEAIRNGVLDRNSVEARLGFNYQVFHIQPVSGEPNAEKRLADQTKGLAGQLFREIETEADEFYQKYLRGKAEISVRTRKRLESLADKVDGLSFLNRAFEPVVNLLRETVDGYDQHADGGPIGAPFFFQIHSVVTILRDQAQMKDFADGNPAAQPDDDTFDMAFPAPMTQAVSAPPAVQASAAPVQPARQIAQPAQQTFDLDELFHDMDSFFDRAVKTPAVPAPADSSAVSPTVASPLTESSVKDVAQPVTQALPSNAPAFEMPEPEDNYYL</sequence>
<name>A0A562PSF4_9PSED</name>
<evidence type="ECO:0000256" key="1">
    <source>
        <dbReference type="SAM" id="MobiDB-lite"/>
    </source>
</evidence>
<organism evidence="2 3">
    <name type="scientific">Pseudomonas duriflava</name>
    <dbReference type="NCBI Taxonomy" id="459528"/>
    <lineage>
        <taxon>Bacteria</taxon>
        <taxon>Pseudomonadati</taxon>
        <taxon>Pseudomonadota</taxon>
        <taxon>Gammaproteobacteria</taxon>
        <taxon>Pseudomonadales</taxon>
        <taxon>Pseudomonadaceae</taxon>
        <taxon>Pseudomonas</taxon>
    </lineage>
</organism>
<dbReference type="Proteomes" id="UP000316905">
    <property type="component" value="Unassembled WGS sequence"/>
</dbReference>
<feature type="region of interest" description="Disordered" evidence="1">
    <location>
        <begin position="350"/>
        <end position="372"/>
    </location>
</feature>
<feature type="compositionally biased region" description="Low complexity" evidence="1">
    <location>
        <begin position="350"/>
        <end position="366"/>
    </location>
</feature>
<dbReference type="EMBL" id="VLKY01000025">
    <property type="protein sequence ID" value="TWI47080.1"/>
    <property type="molecule type" value="Genomic_DNA"/>
</dbReference>
<protein>
    <submittedName>
        <fullName evidence="2">Uncharacterized protein DUF3150</fullName>
    </submittedName>
</protein>
<evidence type="ECO:0000313" key="3">
    <source>
        <dbReference type="Proteomes" id="UP000316905"/>
    </source>
</evidence>
<proteinExistence type="predicted"/>
<gene>
    <name evidence="2" type="ORF">IQ22_04352</name>
</gene>
<accession>A0A562PSF4</accession>
<comment type="caution">
    <text evidence="2">The sequence shown here is derived from an EMBL/GenBank/DDBJ whole genome shotgun (WGS) entry which is preliminary data.</text>
</comment>
<keyword evidence="3" id="KW-1185">Reference proteome</keyword>
<dbReference type="Pfam" id="PF11348">
    <property type="entry name" value="DUF3150"/>
    <property type="match status" value="1"/>
</dbReference>
<reference evidence="2 3" key="1">
    <citation type="journal article" date="2015" name="Stand. Genomic Sci.">
        <title>Genomic Encyclopedia of Bacterial and Archaeal Type Strains, Phase III: the genomes of soil and plant-associated and newly described type strains.</title>
        <authorList>
            <person name="Whitman W.B."/>
            <person name="Woyke T."/>
            <person name="Klenk H.P."/>
            <person name="Zhou Y."/>
            <person name="Lilburn T.G."/>
            <person name="Beck B.J."/>
            <person name="De Vos P."/>
            <person name="Vandamme P."/>
            <person name="Eisen J.A."/>
            <person name="Garrity G."/>
            <person name="Hugenholtz P."/>
            <person name="Kyrpides N.C."/>
        </authorList>
    </citation>
    <scope>NUCLEOTIDE SEQUENCE [LARGE SCALE GENOMIC DNA]</scope>
    <source>
        <strain evidence="2 3">CGMCC 1.6858</strain>
    </source>
</reference>
<dbReference type="RefSeq" id="WP_145145731.1">
    <property type="nucleotide sequence ID" value="NZ_VLKY01000025.1"/>
</dbReference>